<comment type="caution">
    <text evidence="2">The sequence shown here is derived from an EMBL/GenBank/DDBJ whole genome shotgun (WGS) entry which is preliminary data.</text>
</comment>
<feature type="compositionally biased region" description="Polar residues" evidence="1">
    <location>
        <begin position="91"/>
        <end position="101"/>
    </location>
</feature>
<keyword evidence="3" id="KW-1185">Reference proteome</keyword>
<evidence type="ECO:0000313" key="2">
    <source>
        <dbReference type="EMBL" id="KAK1749019.1"/>
    </source>
</evidence>
<reference evidence="2" key="1">
    <citation type="submission" date="2023-06" db="EMBL/GenBank/DDBJ databases">
        <title>Survivors Of The Sea: Transcriptome response of Skeletonema marinoi to long-term dormancy.</title>
        <authorList>
            <person name="Pinder M.I.M."/>
            <person name="Kourtchenko O."/>
            <person name="Robertson E.K."/>
            <person name="Larsson T."/>
            <person name="Maumus F."/>
            <person name="Osuna-Cruz C.M."/>
            <person name="Vancaester E."/>
            <person name="Stenow R."/>
            <person name="Vandepoele K."/>
            <person name="Ploug H."/>
            <person name="Bruchert V."/>
            <person name="Godhe A."/>
            <person name="Topel M."/>
        </authorList>
    </citation>
    <scope>NUCLEOTIDE SEQUENCE</scope>
    <source>
        <strain evidence="2">R05AC</strain>
    </source>
</reference>
<dbReference type="Proteomes" id="UP001224775">
    <property type="component" value="Unassembled WGS sequence"/>
</dbReference>
<sequence>MELRRVEDEVKSHCKSWRDLCRPSGGACNGDSMPTLKELFSKLNDEDIFPPEPEEEPEEVEDDTQMKEDEKMVKEEKTDKEECLDSDKNSTENSISANSVPVSKPALSASESIAFSDSIFIGYIAQKEKKKA</sequence>
<evidence type="ECO:0000256" key="1">
    <source>
        <dbReference type="SAM" id="MobiDB-lite"/>
    </source>
</evidence>
<accession>A0AAD8YLV7</accession>
<dbReference type="EMBL" id="JATAAI010000001">
    <property type="protein sequence ID" value="KAK1749019.1"/>
    <property type="molecule type" value="Genomic_DNA"/>
</dbReference>
<feature type="region of interest" description="Disordered" evidence="1">
    <location>
        <begin position="44"/>
        <end position="103"/>
    </location>
</feature>
<feature type="compositionally biased region" description="Basic and acidic residues" evidence="1">
    <location>
        <begin position="64"/>
        <end position="90"/>
    </location>
</feature>
<dbReference type="AlphaFoldDB" id="A0AAD8YLV7"/>
<name>A0AAD8YLV7_9STRA</name>
<organism evidence="2 3">
    <name type="scientific">Skeletonema marinoi</name>
    <dbReference type="NCBI Taxonomy" id="267567"/>
    <lineage>
        <taxon>Eukaryota</taxon>
        <taxon>Sar</taxon>
        <taxon>Stramenopiles</taxon>
        <taxon>Ochrophyta</taxon>
        <taxon>Bacillariophyta</taxon>
        <taxon>Coscinodiscophyceae</taxon>
        <taxon>Thalassiosirophycidae</taxon>
        <taxon>Thalassiosirales</taxon>
        <taxon>Skeletonemataceae</taxon>
        <taxon>Skeletonema</taxon>
        <taxon>Skeletonema marinoi-dohrnii complex</taxon>
    </lineage>
</organism>
<proteinExistence type="predicted"/>
<protein>
    <submittedName>
        <fullName evidence="2">Uncharacterized protein</fullName>
    </submittedName>
</protein>
<gene>
    <name evidence="2" type="ORF">QTG54_000958</name>
</gene>
<feature type="compositionally biased region" description="Acidic residues" evidence="1">
    <location>
        <begin position="46"/>
        <end position="63"/>
    </location>
</feature>
<evidence type="ECO:0000313" key="3">
    <source>
        <dbReference type="Proteomes" id="UP001224775"/>
    </source>
</evidence>